<dbReference type="AlphaFoldDB" id="A0AA36HX33"/>
<feature type="region of interest" description="Disordered" evidence="1">
    <location>
        <begin position="628"/>
        <end position="653"/>
    </location>
</feature>
<dbReference type="InterPro" id="IPR046341">
    <property type="entry name" value="SET_dom_sf"/>
</dbReference>
<dbReference type="PANTHER" id="PTHR47332:SF4">
    <property type="entry name" value="SET DOMAIN-CONTAINING PROTEIN 5"/>
    <property type="match status" value="1"/>
</dbReference>
<dbReference type="Proteomes" id="UP001178507">
    <property type="component" value="Unassembled WGS sequence"/>
</dbReference>
<dbReference type="PROSITE" id="PS50280">
    <property type="entry name" value="SET"/>
    <property type="match status" value="1"/>
</dbReference>
<evidence type="ECO:0000259" key="2">
    <source>
        <dbReference type="PROSITE" id="PS50280"/>
    </source>
</evidence>
<dbReference type="PANTHER" id="PTHR47332">
    <property type="entry name" value="SET DOMAIN-CONTAINING PROTEIN 5"/>
    <property type="match status" value="1"/>
</dbReference>
<feature type="compositionally biased region" description="Pro residues" evidence="1">
    <location>
        <begin position="437"/>
        <end position="448"/>
    </location>
</feature>
<reference evidence="3" key="1">
    <citation type="submission" date="2023-08" db="EMBL/GenBank/DDBJ databases">
        <authorList>
            <person name="Chen Y."/>
            <person name="Shah S."/>
            <person name="Dougan E. K."/>
            <person name="Thang M."/>
            <person name="Chan C."/>
        </authorList>
    </citation>
    <scope>NUCLEOTIDE SEQUENCE</scope>
</reference>
<dbReference type="InterPro" id="IPR001214">
    <property type="entry name" value="SET_dom"/>
</dbReference>
<feature type="region of interest" description="Disordered" evidence="1">
    <location>
        <begin position="388"/>
        <end position="452"/>
    </location>
</feature>
<proteinExistence type="predicted"/>
<dbReference type="InterPro" id="IPR053185">
    <property type="entry name" value="SET_domain_protein"/>
</dbReference>
<organism evidence="3 4">
    <name type="scientific">Effrenium voratum</name>
    <dbReference type="NCBI Taxonomy" id="2562239"/>
    <lineage>
        <taxon>Eukaryota</taxon>
        <taxon>Sar</taxon>
        <taxon>Alveolata</taxon>
        <taxon>Dinophyceae</taxon>
        <taxon>Suessiales</taxon>
        <taxon>Symbiodiniaceae</taxon>
        <taxon>Effrenium</taxon>
    </lineage>
</organism>
<name>A0AA36HX33_9DINO</name>
<feature type="region of interest" description="Disordered" evidence="1">
    <location>
        <begin position="830"/>
        <end position="850"/>
    </location>
</feature>
<feature type="compositionally biased region" description="Basic and acidic residues" evidence="1">
    <location>
        <begin position="425"/>
        <end position="436"/>
    </location>
</feature>
<comment type="caution">
    <text evidence="3">The sequence shown here is derived from an EMBL/GenBank/DDBJ whole genome shotgun (WGS) entry which is preliminary data.</text>
</comment>
<dbReference type="Pfam" id="PF00856">
    <property type="entry name" value="SET"/>
    <property type="match status" value="1"/>
</dbReference>
<dbReference type="EMBL" id="CAUJNA010000387">
    <property type="protein sequence ID" value="CAJ1376360.1"/>
    <property type="molecule type" value="Genomic_DNA"/>
</dbReference>
<keyword evidence="4" id="KW-1185">Reference proteome</keyword>
<accession>A0AA36HX33</accession>
<dbReference type="SMART" id="SM00317">
    <property type="entry name" value="SET"/>
    <property type="match status" value="1"/>
</dbReference>
<feature type="domain" description="SET" evidence="2">
    <location>
        <begin position="62"/>
        <end position="209"/>
    </location>
</feature>
<sequence>MALAFGPPNAEPRFRGLRGGGGVGHGVLAARGHFFAAVWLTASACQRSASHERRRGKAASGPAFEVRDLGDKGMGVVAARDIRKGERLLEEQPLLVVSRCRDTRELDSWEEEILAEVAKKPAAQQDAFWGLADDCHTPEAKTAVGICRTNGLPVETAEGEMVGIYATVSRFNHSCNNNVNNSYQDDKNGEVLHAIRDIPQGEELCITYIDLFLTRQERQDTLQRRKKQLRQELLLSNRRRQRLLQLREALPSAVPQGLGTQELIDQDSRNGSGLSVGRLAPAMSGDPEELAGNAAAKTYTYHMGFQLFQHGEEAEECAEKALQQAVLAEGADSWVSSMLSHRIGTKKAQLRACEEWGAIGGGHSSHGQQQQQQHRFLAKEICTPEIPLTATVSDRPTPSRSCRRSSAHARDAAVSPVATELDSDGSDRSRSPKERSPPAPALEPPVPPHRSSDDLLVMLEVGGKAETQAQDPHVLSSAAAAANRAAGLETGGELEDPHVLSSAAAAANRAAGLETGGELEDPHVLSSAAAAANRAAGLETGGELEDPHVLSSAAAATNRAAGLETGGELEAPADRLELAIDIAPAPMTPPVQMECSWITGSVSRPLEQLMFGESPRKVNRGSHIIRELLDTPPDRPEPRPKMPARPVRPKAAPKARVRVPAPVPAQAPAPVPAQVPAPVPAPVLTPVLTPVASRPQMPGAPCSLGAPCALGARGCRAPMASRTPPGRARRAMWFLEQPTANAMHTELSRLANDEEAFLDAALEEALCSLRRRGVLGAGPAAAAQLLADFSAALGASLESLRCVPLDGDLHRMLPPELLGDPRVSAARLPSRRTAKGGSWPGPRCAAQKGW</sequence>
<evidence type="ECO:0000313" key="4">
    <source>
        <dbReference type="Proteomes" id="UP001178507"/>
    </source>
</evidence>
<protein>
    <recommendedName>
        <fullName evidence="2">SET domain-containing protein</fullName>
    </recommendedName>
</protein>
<evidence type="ECO:0000313" key="3">
    <source>
        <dbReference type="EMBL" id="CAJ1376360.1"/>
    </source>
</evidence>
<gene>
    <name evidence="3" type="ORF">EVOR1521_LOCUS5446</name>
</gene>
<dbReference type="CDD" id="cd20071">
    <property type="entry name" value="SET_SMYD"/>
    <property type="match status" value="1"/>
</dbReference>
<feature type="compositionally biased region" description="Basic and acidic residues" evidence="1">
    <location>
        <begin position="628"/>
        <end position="640"/>
    </location>
</feature>
<evidence type="ECO:0000256" key="1">
    <source>
        <dbReference type="SAM" id="MobiDB-lite"/>
    </source>
</evidence>
<dbReference type="Gene3D" id="2.170.270.10">
    <property type="entry name" value="SET domain"/>
    <property type="match status" value="1"/>
</dbReference>
<feature type="region of interest" description="Disordered" evidence="1">
    <location>
        <begin position="257"/>
        <end position="289"/>
    </location>
</feature>
<dbReference type="SUPFAM" id="SSF82199">
    <property type="entry name" value="SET domain"/>
    <property type="match status" value="1"/>
</dbReference>